<keyword evidence="3" id="KW-1185">Reference proteome</keyword>
<feature type="compositionally biased region" description="Polar residues" evidence="1">
    <location>
        <begin position="177"/>
        <end position="200"/>
    </location>
</feature>
<dbReference type="AlphaFoldDB" id="A0A2P6MPC5"/>
<dbReference type="EMBL" id="MDYQ01000599">
    <property type="protein sequence ID" value="PRP73560.1"/>
    <property type="molecule type" value="Genomic_DNA"/>
</dbReference>
<proteinExistence type="predicted"/>
<protein>
    <submittedName>
        <fullName evidence="2">Uncharacterized protein</fullName>
    </submittedName>
</protein>
<gene>
    <name evidence="2" type="ORF">PROFUN_02569</name>
</gene>
<feature type="compositionally biased region" description="Polar residues" evidence="1">
    <location>
        <begin position="220"/>
        <end position="229"/>
    </location>
</feature>
<evidence type="ECO:0000256" key="1">
    <source>
        <dbReference type="SAM" id="MobiDB-lite"/>
    </source>
</evidence>
<name>A0A2P6MPC5_9EUKA</name>
<feature type="region of interest" description="Disordered" evidence="1">
    <location>
        <begin position="126"/>
        <end position="229"/>
    </location>
</feature>
<organism evidence="2 3">
    <name type="scientific">Planoprotostelium fungivorum</name>
    <dbReference type="NCBI Taxonomy" id="1890364"/>
    <lineage>
        <taxon>Eukaryota</taxon>
        <taxon>Amoebozoa</taxon>
        <taxon>Evosea</taxon>
        <taxon>Variosea</taxon>
        <taxon>Cavosteliida</taxon>
        <taxon>Cavosteliaceae</taxon>
        <taxon>Planoprotostelium</taxon>
    </lineage>
</organism>
<sequence>MQAKMRSSDIRHLFEETGKPVGLGGGIGPSQFPPSRATLRTIVIQIEVRLLSIEVSSLYSTSAILIGVLELMRRDKVSGIVDDYFGCLFLQLDKRIFLSWGLRPYRTFESERIGCVGQFSQVHNTYSSRQQQRNSMGAASSSDKKASPTLMLVDSVNTKSKGKKKANMSLKDRSKSAESQTLPHVKTLQTTVETSKTRSISAGGKGLASWSDDSVRMKKSPSTQKSGVTGLNRVASTSNHAYQKPDMIGVNPYASTDIVMKKTADPNVIESEILTISPSDESKPTSQRGQYSEVLPQLNS</sequence>
<accession>A0A2P6MPC5</accession>
<evidence type="ECO:0000313" key="3">
    <source>
        <dbReference type="Proteomes" id="UP000241769"/>
    </source>
</evidence>
<dbReference type="Proteomes" id="UP000241769">
    <property type="component" value="Unassembled WGS sequence"/>
</dbReference>
<evidence type="ECO:0000313" key="2">
    <source>
        <dbReference type="EMBL" id="PRP73560.1"/>
    </source>
</evidence>
<feature type="compositionally biased region" description="Polar residues" evidence="1">
    <location>
        <begin position="126"/>
        <end position="141"/>
    </location>
</feature>
<feature type="region of interest" description="Disordered" evidence="1">
    <location>
        <begin position="272"/>
        <end position="300"/>
    </location>
</feature>
<dbReference type="InParanoid" id="A0A2P6MPC5"/>
<comment type="caution">
    <text evidence="2">The sequence shown here is derived from an EMBL/GenBank/DDBJ whole genome shotgun (WGS) entry which is preliminary data.</text>
</comment>
<feature type="compositionally biased region" description="Polar residues" evidence="1">
    <location>
        <begin position="274"/>
        <end position="290"/>
    </location>
</feature>
<reference evidence="2 3" key="1">
    <citation type="journal article" date="2018" name="Genome Biol. Evol.">
        <title>Multiple Roots of Fruiting Body Formation in Amoebozoa.</title>
        <authorList>
            <person name="Hillmann F."/>
            <person name="Forbes G."/>
            <person name="Novohradska S."/>
            <person name="Ferling I."/>
            <person name="Riege K."/>
            <person name="Groth M."/>
            <person name="Westermann M."/>
            <person name="Marz M."/>
            <person name="Spaller T."/>
            <person name="Winckler T."/>
            <person name="Schaap P."/>
            <person name="Glockner G."/>
        </authorList>
    </citation>
    <scope>NUCLEOTIDE SEQUENCE [LARGE SCALE GENOMIC DNA]</scope>
    <source>
        <strain evidence="2 3">Jena</strain>
    </source>
</reference>